<evidence type="ECO:0000313" key="16">
    <source>
        <dbReference type="Proteomes" id="UP000265768"/>
    </source>
</evidence>
<dbReference type="PROSITE" id="PS00108">
    <property type="entry name" value="PROTEIN_KINASE_ST"/>
    <property type="match status" value="1"/>
</dbReference>
<dbReference type="Gene3D" id="3.30.10.20">
    <property type="match status" value="1"/>
</dbReference>
<keyword evidence="5 10" id="KW-0547">Nucleotide-binding</keyword>
<sequence>MVGQGTTLGGRYRLDSRIGAGGMGEVWRGEDTVLGRVVAVKLLLSNLTDDPGFVTRFHNEARAMATIKHRGVVDVYDYGQSGLDGGGSTVYLVMEYVEGEPLDRLLSRFGRLPVVPAMELIAQAASALHAAHQTGIVHRDVKPGNLLVREDGTLVLTDFGIARSAAGARLTDVGMVLGTAAYCAPEQAEGAEVTAAADVYALGVVAYECLAGQRPFDGDTPVTIALKHIREAPPPLPAEIPPAARLVVERALAKNPADRWSSAAEMAAAAGEALGEAPHAAATGASAVAALAGLGSAQPVHAPPPVTGARLDQQPHAVRPQDAAGQTGRHAQPGPGRPGQPGQHGQPGQYGQPGQPGPYGRPPYDGAGDTTAHVPGAHGGEAPTQTRRGRERPPRRRNDMAGRPLVAALVVGFLVLVVVGGAWGANLLNAGAAQPTAPPVNGPIETADPAGNGSPSELRPTPRTSPPRPKPTPTRLRATPKPTPTPTDVRTAAPSPTKTAGPTPKPTPTPSPTPTPKPEKEVPNVVGLTESIARARLSDAGFRVNVQISGGGEDRGCAVLEQTPGAGERAQVGSVVQIIVDRSKGCTPVGN</sequence>
<keyword evidence="4" id="KW-0677">Repeat</keyword>
<evidence type="ECO:0000256" key="6">
    <source>
        <dbReference type="ARBA" id="ARBA00022777"/>
    </source>
</evidence>
<dbReference type="FunFam" id="3.30.200.20:FF:000035">
    <property type="entry name" value="Serine/threonine protein kinase Stk1"/>
    <property type="match status" value="1"/>
</dbReference>
<dbReference type="CDD" id="cd06577">
    <property type="entry name" value="PASTA_pknB"/>
    <property type="match status" value="1"/>
</dbReference>
<feature type="transmembrane region" description="Helical" evidence="12">
    <location>
        <begin position="405"/>
        <end position="425"/>
    </location>
</feature>
<evidence type="ECO:0000256" key="10">
    <source>
        <dbReference type="PROSITE-ProRule" id="PRU10141"/>
    </source>
</evidence>
<dbReference type="Pfam" id="PF03793">
    <property type="entry name" value="PASTA"/>
    <property type="match status" value="1"/>
</dbReference>
<dbReference type="SMART" id="SM00220">
    <property type="entry name" value="S_TKc"/>
    <property type="match status" value="1"/>
</dbReference>
<dbReference type="InterPro" id="IPR005543">
    <property type="entry name" value="PASTA_dom"/>
</dbReference>
<keyword evidence="6 15" id="KW-0418">Kinase</keyword>
<dbReference type="PROSITE" id="PS00107">
    <property type="entry name" value="PROTEIN_KINASE_ATP"/>
    <property type="match status" value="1"/>
</dbReference>
<evidence type="ECO:0000256" key="7">
    <source>
        <dbReference type="ARBA" id="ARBA00022840"/>
    </source>
</evidence>
<feature type="region of interest" description="Disordered" evidence="11">
    <location>
        <begin position="299"/>
        <end position="399"/>
    </location>
</feature>
<keyword evidence="7 10" id="KW-0067">ATP-binding</keyword>
<evidence type="ECO:0000256" key="4">
    <source>
        <dbReference type="ARBA" id="ARBA00022737"/>
    </source>
</evidence>
<feature type="domain" description="Protein kinase" evidence="13">
    <location>
        <begin position="12"/>
        <end position="274"/>
    </location>
</feature>
<dbReference type="Proteomes" id="UP000265768">
    <property type="component" value="Unassembled WGS sequence"/>
</dbReference>
<evidence type="ECO:0000259" key="14">
    <source>
        <dbReference type="PROSITE" id="PS51178"/>
    </source>
</evidence>
<organism evidence="15 16">
    <name type="scientific">Bailinhaonella thermotolerans</name>
    <dbReference type="NCBI Taxonomy" id="1070861"/>
    <lineage>
        <taxon>Bacteria</taxon>
        <taxon>Bacillati</taxon>
        <taxon>Actinomycetota</taxon>
        <taxon>Actinomycetes</taxon>
        <taxon>Streptosporangiales</taxon>
        <taxon>Streptosporangiaceae</taxon>
        <taxon>Bailinhaonella</taxon>
    </lineage>
</organism>
<dbReference type="GO" id="GO:0005524">
    <property type="term" value="F:ATP binding"/>
    <property type="evidence" value="ECO:0007669"/>
    <property type="project" value="UniProtKB-UniRule"/>
</dbReference>
<evidence type="ECO:0000256" key="11">
    <source>
        <dbReference type="SAM" id="MobiDB-lite"/>
    </source>
</evidence>
<dbReference type="CDD" id="cd14014">
    <property type="entry name" value="STKc_PknB_like"/>
    <property type="match status" value="1"/>
</dbReference>
<dbReference type="PROSITE" id="PS51178">
    <property type="entry name" value="PASTA"/>
    <property type="match status" value="1"/>
</dbReference>
<feature type="compositionally biased region" description="Low complexity" evidence="11">
    <location>
        <begin position="491"/>
        <end position="502"/>
    </location>
</feature>
<dbReference type="GO" id="GO:0045717">
    <property type="term" value="P:negative regulation of fatty acid biosynthetic process"/>
    <property type="evidence" value="ECO:0007669"/>
    <property type="project" value="UniProtKB-ARBA"/>
</dbReference>
<keyword evidence="12" id="KW-1133">Transmembrane helix</keyword>
<evidence type="ECO:0000256" key="12">
    <source>
        <dbReference type="SAM" id="Phobius"/>
    </source>
</evidence>
<comment type="caution">
    <text evidence="15">The sequence shown here is derived from an EMBL/GenBank/DDBJ whole genome shotgun (WGS) entry which is preliminary data.</text>
</comment>
<feature type="compositionally biased region" description="Pro residues" evidence="11">
    <location>
        <begin position="463"/>
        <end position="472"/>
    </location>
</feature>
<dbReference type="AlphaFoldDB" id="A0A3A4AHJ5"/>
<dbReference type="InterPro" id="IPR000719">
    <property type="entry name" value="Prot_kinase_dom"/>
</dbReference>
<evidence type="ECO:0000256" key="8">
    <source>
        <dbReference type="ARBA" id="ARBA00047899"/>
    </source>
</evidence>
<dbReference type="PROSITE" id="PS50011">
    <property type="entry name" value="PROTEIN_KINASE_DOM"/>
    <property type="match status" value="1"/>
</dbReference>
<keyword evidence="3" id="KW-0808">Transferase</keyword>
<feature type="binding site" evidence="10">
    <location>
        <position position="41"/>
    </location>
    <ligand>
        <name>ATP</name>
        <dbReference type="ChEBI" id="CHEBI:30616"/>
    </ligand>
</feature>
<reference evidence="15 16" key="1">
    <citation type="submission" date="2018-09" db="EMBL/GenBank/DDBJ databases">
        <title>YIM 75507 draft genome.</title>
        <authorList>
            <person name="Tang S."/>
            <person name="Feng Y."/>
        </authorList>
    </citation>
    <scope>NUCLEOTIDE SEQUENCE [LARGE SCALE GENOMIC DNA]</scope>
    <source>
        <strain evidence="15 16">YIM 75507</strain>
    </source>
</reference>
<keyword evidence="12" id="KW-0472">Membrane</keyword>
<dbReference type="EMBL" id="QZEY01000013">
    <property type="protein sequence ID" value="RJL25183.1"/>
    <property type="molecule type" value="Genomic_DNA"/>
</dbReference>
<name>A0A3A4AHJ5_9ACTN</name>
<dbReference type="EC" id="2.7.11.1" evidence="1"/>
<evidence type="ECO:0000259" key="13">
    <source>
        <dbReference type="PROSITE" id="PS50011"/>
    </source>
</evidence>
<dbReference type="OrthoDB" id="9762169at2"/>
<dbReference type="PANTHER" id="PTHR43289">
    <property type="entry name" value="MITOGEN-ACTIVATED PROTEIN KINASE KINASE KINASE 20-RELATED"/>
    <property type="match status" value="1"/>
</dbReference>
<dbReference type="Gene3D" id="3.30.200.20">
    <property type="entry name" value="Phosphorylase Kinase, domain 1"/>
    <property type="match status" value="1"/>
</dbReference>
<feature type="domain" description="PASTA" evidence="14">
    <location>
        <begin position="517"/>
        <end position="582"/>
    </location>
</feature>
<evidence type="ECO:0000256" key="2">
    <source>
        <dbReference type="ARBA" id="ARBA00022527"/>
    </source>
</evidence>
<feature type="compositionally biased region" description="Pro residues" evidence="11">
    <location>
        <begin position="503"/>
        <end position="516"/>
    </location>
</feature>
<evidence type="ECO:0000256" key="9">
    <source>
        <dbReference type="ARBA" id="ARBA00048679"/>
    </source>
</evidence>
<evidence type="ECO:0000256" key="3">
    <source>
        <dbReference type="ARBA" id="ARBA00022679"/>
    </source>
</evidence>
<evidence type="ECO:0000313" key="15">
    <source>
        <dbReference type="EMBL" id="RJL25183.1"/>
    </source>
</evidence>
<accession>A0A3A4AHJ5</accession>
<dbReference type="SUPFAM" id="SSF56112">
    <property type="entry name" value="Protein kinase-like (PK-like)"/>
    <property type="match status" value="1"/>
</dbReference>
<keyword evidence="12" id="KW-0812">Transmembrane</keyword>
<keyword evidence="2 15" id="KW-0723">Serine/threonine-protein kinase</keyword>
<dbReference type="Gene3D" id="1.10.510.10">
    <property type="entry name" value="Transferase(Phosphotransferase) domain 1"/>
    <property type="match status" value="1"/>
</dbReference>
<comment type="catalytic activity">
    <reaction evidence="9">
        <text>L-seryl-[protein] + ATP = O-phospho-L-seryl-[protein] + ADP + H(+)</text>
        <dbReference type="Rhea" id="RHEA:17989"/>
        <dbReference type="Rhea" id="RHEA-COMP:9863"/>
        <dbReference type="Rhea" id="RHEA-COMP:11604"/>
        <dbReference type="ChEBI" id="CHEBI:15378"/>
        <dbReference type="ChEBI" id="CHEBI:29999"/>
        <dbReference type="ChEBI" id="CHEBI:30616"/>
        <dbReference type="ChEBI" id="CHEBI:83421"/>
        <dbReference type="ChEBI" id="CHEBI:456216"/>
        <dbReference type="EC" id="2.7.11.1"/>
    </reaction>
</comment>
<comment type="catalytic activity">
    <reaction evidence="8">
        <text>L-threonyl-[protein] + ATP = O-phospho-L-threonyl-[protein] + ADP + H(+)</text>
        <dbReference type="Rhea" id="RHEA:46608"/>
        <dbReference type="Rhea" id="RHEA-COMP:11060"/>
        <dbReference type="Rhea" id="RHEA-COMP:11605"/>
        <dbReference type="ChEBI" id="CHEBI:15378"/>
        <dbReference type="ChEBI" id="CHEBI:30013"/>
        <dbReference type="ChEBI" id="CHEBI:30616"/>
        <dbReference type="ChEBI" id="CHEBI:61977"/>
        <dbReference type="ChEBI" id="CHEBI:456216"/>
        <dbReference type="EC" id="2.7.11.1"/>
    </reaction>
</comment>
<dbReference type="GO" id="GO:0004674">
    <property type="term" value="F:protein serine/threonine kinase activity"/>
    <property type="evidence" value="ECO:0007669"/>
    <property type="project" value="UniProtKB-KW"/>
</dbReference>
<feature type="region of interest" description="Disordered" evidence="11">
    <location>
        <begin position="439"/>
        <end position="523"/>
    </location>
</feature>
<evidence type="ECO:0000256" key="1">
    <source>
        <dbReference type="ARBA" id="ARBA00012513"/>
    </source>
</evidence>
<dbReference type="InterPro" id="IPR008271">
    <property type="entry name" value="Ser/Thr_kinase_AS"/>
</dbReference>
<evidence type="ECO:0000256" key="5">
    <source>
        <dbReference type="ARBA" id="ARBA00022741"/>
    </source>
</evidence>
<feature type="compositionally biased region" description="Low complexity" evidence="11">
    <location>
        <begin position="328"/>
        <end position="353"/>
    </location>
</feature>
<keyword evidence="16" id="KW-1185">Reference proteome</keyword>
<dbReference type="InterPro" id="IPR011009">
    <property type="entry name" value="Kinase-like_dom_sf"/>
</dbReference>
<proteinExistence type="predicted"/>
<dbReference type="InterPro" id="IPR017441">
    <property type="entry name" value="Protein_kinase_ATP_BS"/>
</dbReference>
<protein>
    <recommendedName>
        <fullName evidence="1">non-specific serine/threonine protein kinase</fullName>
        <ecNumber evidence="1">2.7.11.1</ecNumber>
    </recommendedName>
</protein>
<dbReference type="PANTHER" id="PTHR43289:SF6">
    <property type="entry name" value="SERINE_THREONINE-PROTEIN KINASE NEKL-3"/>
    <property type="match status" value="1"/>
</dbReference>
<dbReference type="RefSeq" id="WP_119929543.1">
    <property type="nucleotide sequence ID" value="NZ_QZEY01000013.1"/>
</dbReference>
<dbReference type="FunFam" id="1.10.510.10:FF:000021">
    <property type="entry name" value="Serine/threonine protein kinase"/>
    <property type="match status" value="1"/>
</dbReference>
<dbReference type="SMART" id="SM00740">
    <property type="entry name" value="PASTA"/>
    <property type="match status" value="1"/>
</dbReference>
<dbReference type="Pfam" id="PF00069">
    <property type="entry name" value="Pkinase"/>
    <property type="match status" value="1"/>
</dbReference>
<gene>
    <name evidence="15" type="ORF">D5H75_28040</name>
</gene>